<comment type="caution">
    <text evidence="1">The sequence shown here is derived from an EMBL/GenBank/DDBJ whole genome shotgun (WGS) entry which is preliminary data.</text>
</comment>
<dbReference type="NCBIfam" id="TIGR01200">
    <property type="entry name" value="GLPGLI"/>
    <property type="match status" value="1"/>
</dbReference>
<evidence type="ECO:0000313" key="1">
    <source>
        <dbReference type="EMBL" id="ELR68562.1"/>
    </source>
</evidence>
<dbReference type="InterPro" id="IPR005901">
    <property type="entry name" value="GLPGLI"/>
</dbReference>
<accession>L8JME2</accession>
<keyword evidence="2" id="KW-1185">Reference proteome</keyword>
<dbReference type="Pfam" id="PF22252">
    <property type="entry name" value="PNGase_F-II_N"/>
    <property type="match status" value="1"/>
</dbReference>
<name>L8JME2_9BACT</name>
<dbReference type="eggNOG" id="ENOG5032URP">
    <property type="taxonomic scope" value="Bacteria"/>
</dbReference>
<dbReference type="STRING" id="1237149.C900_00250"/>
<protein>
    <recommendedName>
        <fullName evidence="3">GLPGLI family protein</fullName>
    </recommendedName>
</protein>
<sequence>MNKHLLFLTIVTLAVSTFSYSQSGADQSSGVITYESKMNLHRRLTGEQEGMKAMVPEFRITNFRLAFNGLTSLYKPILEDEEEEMGSGGMRIQMRQPYSENYTDAGNHTTTRMVEFMGKEYLIEDSLTIQPWKLGDEVREINGYNCRMAYYTDTTNNNTLEITAWYTMELPPFIGPERFNTLPGTVLAVDFNNGERVILARDIVFRELRKNEIKKPEKGTKVTEEEYRKLVEEQIERMRHGGGRMMIRN</sequence>
<organism evidence="1 2">
    <name type="scientific">Fulvivirga imtechensis AK7</name>
    <dbReference type="NCBI Taxonomy" id="1237149"/>
    <lineage>
        <taxon>Bacteria</taxon>
        <taxon>Pseudomonadati</taxon>
        <taxon>Bacteroidota</taxon>
        <taxon>Cytophagia</taxon>
        <taxon>Cytophagales</taxon>
        <taxon>Fulvivirgaceae</taxon>
        <taxon>Fulvivirga</taxon>
    </lineage>
</organism>
<gene>
    <name evidence="1" type="ORF">C900_00250</name>
</gene>
<dbReference type="OrthoDB" id="1440774at2"/>
<evidence type="ECO:0008006" key="3">
    <source>
        <dbReference type="Google" id="ProtNLM"/>
    </source>
</evidence>
<evidence type="ECO:0000313" key="2">
    <source>
        <dbReference type="Proteomes" id="UP000011135"/>
    </source>
</evidence>
<proteinExistence type="predicted"/>
<dbReference type="AlphaFoldDB" id="L8JME2"/>
<dbReference type="RefSeq" id="WP_009583161.1">
    <property type="nucleotide sequence ID" value="NZ_AMZN01000109.1"/>
</dbReference>
<dbReference type="Proteomes" id="UP000011135">
    <property type="component" value="Unassembled WGS sequence"/>
</dbReference>
<dbReference type="EMBL" id="AMZN01000109">
    <property type="protein sequence ID" value="ELR68562.1"/>
    <property type="molecule type" value="Genomic_DNA"/>
</dbReference>
<reference evidence="1 2" key="1">
    <citation type="submission" date="2012-12" db="EMBL/GenBank/DDBJ databases">
        <title>Genome assembly of Fulvivirga imtechensis AK7.</title>
        <authorList>
            <person name="Nupur N."/>
            <person name="Khatri I."/>
            <person name="Kumar R."/>
            <person name="Subramanian S."/>
            <person name="Pinnaka A."/>
        </authorList>
    </citation>
    <scope>NUCLEOTIDE SEQUENCE [LARGE SCALE GENOMIC DNA]</scope>
    <source>
        <strain evidence="1 2">AK7</strain>
    </source>
</reference>